<dbReference type="GO" id="GO:0170057">
    <property type="term" value="F:RNA ligase (GTP) activity"/>
    <property type="evidence" value="ECO:0007669"/>
    <property type="project" value="UniProtKB-EC"/>
</dbReference>
<evidence type="ECO:0000256" key="2">
    <source>
        <dbReference type="ARBA" id="ARBA00012726"/>
    </source>
</evidence>
<dbReference type="Pfam" id="PF01139">
    <property type="entry name" value="RtcB"/>
    <property type="match status" value="1"/>
</dbReference>
<evidence type="ECO:0000256" key="6">
    <source>
        <dbReference type="ARBA" id="ARBA00023134"/>
    </source>
</evidence>
<comment type="cofactor">
    <cofactor evidence="1">
        <name>Mn(2+)</name>
        <dbReference type="ChEBI" id="CHEBI:29035"/>
    </cofactor>
</comment>
<evidence type="ECO:0000256" key="8">
    <source>
        <dbReference type="ARBA" id="ARBA00047746"/>
    </source>
</evidence>
<evidence type="ECO:0000256" key="3">
    <source>
        <dbReference type="ARBA" id="ARBA00022598"/>
    </source>
</evidence>
<dbReference type="EMBL" id="JH817799">
    <property type="protein sequence ID" value="EKC23057.1"/>
    <property type="molecule type" value="Genomic_DNA"/>
</dbReference>
<sequence>MSRGDAPLSGALVLTGQPVLIGGTMETCSYVLTGTQQGMDETYGTTCHGAGRALSRAKCRRNLDYTEVLSALEEKGISIRVASPKLVMEEHRGHIFVEVLEVYKAKKEVIENDAEKLQKLISPKYEEIALDLDNQIANLDGGYQNLATEISKQGEQWHREIDIIINKMKTEIGEIKERHRHILQKHLEEIKQIQSLINKTLLAMSEIKESREVTPTIEYSSKTREFSKLPPKVKVTLPTFISKPIDREKLYSLFGQISPLSTDTEDNVLSQKQPNT</sequence>
<dbReference type="EC" id="6.5.1.8" evidence="2"/>
<protein>
    <recommendedName>
        <fullName evidence="2">3'-phosphate/5'-hydroxy nucleic acid ligase</fullName>
        <ecNumber evidence="2">6.5.1.8</ecNumber>
    </recommendedName>
</protein>
<dbReference type="SUPFAM" id="SSF103365">
    <property type="entry name" value="Hypothetical protein PH1602"/>
    <property type="match status" value="1"/>
</dbReference>
<evidence type="ECO:0000256" key="5">
    <source>
        <dbReference type="ARBA" id="ARBA00022741"/>
    </source>
</evidence>
<dbReference type="PANTHER" id="PTHR11118">
    <property type="entry name" value="RNA-SPLICING LIGASE RTCB HOMOLOG"/>
    <property type="match status" value="1"/>
</dbReference>
<dbReference type="GO" id="GO:0046872">
    <property type="term" value="F:metal ion binding"/>
    <property type="evidence" value="ECO:0007669"/>
    <property type="project" value="UniProtKB-KW"/>
</dbReference>
<dbReference type="GO" id="GO:0072669">
    <property type="term" value="C:tRNA-splicing ligase complex"/>
    <property type="evidence" value="ECO:0007669"/>
    <property type="project" value="TreeGrafter"/>
</dbReference>
<evidence type="ECO:0000256" key="4">
    <source>
        <dbReference type="ARBA" id="ARBA00022723"/>
    </source>
</evidence>
<dbReference type="AlphaFoldDB" id="K1PGQ6"/>
<keyword evidence="6" id="KW-0342">GTP-binding</keyword>
<keyword evidence="3" id="KW-0436">Ligase</keyword>
<gene>
    <name evidence="9" type="ORF">CGI_10000738</name>
</gene>
<dbReference type="GO" id="GO:0005634">
    <property type="term" value="C:nucleus"/>
    <property type="evidence" value="ECO:0007669"/>
    <property type="project" value="TreeGrafter"/>
</dbReference>
<dbReference type="GO" id="GO:0005525">
    <property type="term" value="F:GTP binding"/>
    <property type="evidence" value="ECO:0007669"/>
    <property type="project" value="UniProtKB-KW"/>
</dbReference>
<accession>K1PGQ6</accession>
<reference evidence="9" key="1">
    <citation type="journal article" date="2012" name="Nature">
        <title>The oyster genome reveals stress adaptation and complexity of shell formation.</title>
        <authorList>
            <person name="Zhang G."/>
            <person name="Fang X."/>
            <person name="Guo X."/>
            <person name="Li L."/>
            <person name="Luo R."/>
            <person name="Xu F."/>
            <person name="Yang P."/>
            <person name="Zhang L."/>
            <person name="Wang X."/>
            <person name="Qi H."/>
            <person name="Xiong Z."/>
            <person name="Que H."/>
            <person name="Xie Y."/>
            <person name="Holland P.W."/>
            <person name="Paps J."/>
            <person name="Zhu Y."/>
            <person name="Wu F."/>
            <person name="Chen Y."/>
            <person name="Wang J."/>
            <person name="Peng C."/>
            <person name="Meng J."/>
            <person name="Yang L."/>
            <person name="Liu J."/>
            <person name="Wen B."/>
            <person name="Zhang N."/>
            <person name="Huang Z."/>
            <person name="Zhu Q."/>
            <person name="Feng Y."/>
            <person name="Mount A."/>
            <person name="Hedgecock D."/>
            <person name="Xu Z."/>
            <person name="Liu Y."/>
            <person name="Domazet-Loso T."/>
            <person name="Du Y."/>
            <person name="Sun X."/>
            <person name="Zhang S."/>
            <person name="Liu B."/>
            <person name="Cheng P."/>
            <person name="Jiang X."/>
            <person name="Li J."/>
            <person name="Fan D."/>
            <person name="Wang W."/>
            <person name="Fu W."/>
            <person name="Wang T."/>
            <person name="Wang B."/>
            <person name="Zhang J."/>
            <person name="Peng Z."/>
            <person name="Li Y."/>
            <person name="Li N."/>
            <person name="Wang J."/>
            <person name="Chen M."/>
            <person name="He Y."/>
            <person name="Tan F."/>
            <person name="Song X."/>
            <person name="Zheng Q."/>
            <person name="Huang R."/>
            <person name="Yang H."/>
            <person name="Du X."/>
            <person name="Chen L."/>
            <person name="Yang M."/>
            <person name="Gaffney P.M."/>
            <person name="Wang S."/>
            <person name="Luo L."/>
            <person name="She Z."/>
            <person name="Ming Y."/>
            <person name="Huang W."/>
            <person name="Zhang S."/>
            <person name="Huang B."/>
            <person name="Zhang Y."/>
            <person name="Qu T."/>
            <person name="Ni P."/>
            <person name="Miao G."/>
            <person name="Wang J."/>
            <person name="Wang Q."/>
            <person name="Steinberg C.E."/>
            <person name="Wang H."/>
            <person name="Li N."/>
            <person name="Qian L."/>
            <person name="Zhang G."/>
            <person name="Li Y."/>
            <person name="Yang H."/>
            <person name="Liu X."/>
            <person name="Wang J."/>
            <person name="Yin Y."/>
            <person name="Wang J."/>
        </authorList>
    </citation>
    <scope>NUCLEOTIDE SEQUENCE [LARGE SCALE GENOMIC DNA]</scope>
    <source>
        <strain evidence="9">05x7-T-G4-1.051#20</strain>
    </source>
</reference>
<evidence type="ECO:0000256" key="1">
    <source>
        <dbReference type="ARBA" id="ARBA00001936"/>
    </source>
</evidence>
<dbReference type="GO" id="GO:0003972">
    <property type="term" value="F:RNA ligase (ATP) activity"/>
    <property type="evidence" value="ECO:0007669"/>
    <property type="project" value="TreeGrafter"/>
</dbReference>
<dbReference type="InParanoid" id="K1PGQ6"/>
<dbReference type="GO" id="GO:0006396">
    <property type="term" value="P:RNA processing"/>
    <property type="evidence" value="ECO:0007669"/>
    <property type="project" value="InterPro"/>
</dbReference>
<evidence type="ECO:0000313" key="9">
    <source>
        <dbReference type="EMBL" id="EKC23057.1"/>
    </source>
</evidence>
<keyword evidence="5" id="KW-0547">Nucleotide-binding</keyword>
<keyword evidence="7" id="KW-0464">Manganese</keyword>
<comment type="catalytic activity">
    <reaction evidence="8">
        <text>a 3'-end 3'-phospho-ribonucleotide-RNA + a 5'-end dephospho-ribonucleoside-RNA + GTP = a ribonucleotidyl-ribonucleotide-RNA + GMP + diphosphate</text>
        <dbReference type="Rhea" id="RHEA:68076"/>
        <dbReference type="Rhea" id="RHEA-COMP:10463"/>
        <dbReference type="Rhea" id="RHEA-COMP:13936"/>
        <dbReference type="Rhea" id="RHEA-COMP:17355"/>
        <dbReference type="ChEBI" id="CHEBI:33019"/>
        <dbReference type="ChEBI" id="CHEBI:37565"/>
        <dbReference type="ChEBI" id="CHEBI:58115"/>
        <dbReference type="ChEBI" id="CHEBI:83062"/>
        <dbReference type="ChEBI" id="CHEBI:138284"/>
        <dbReference type="ChEBI" id="CHEBI:173118"/>
        <dbReference type="EC" id="6.5.1.8"/>
    </reaction>
</comment>
<dbReference type="HOGENOM" id="CLU_1009187_0_0_1"/>
<dbReference type="PANTHER" id="PTHR11118:SF1">
    <property type="entry name" value="RNA-SPLICING LIGASE RTCB HOMOLOG"/>
    <property type="match status" value="1"/>
</dbReference>
<evidence type="ECO:0000256" key="7">
    <source>
        <dbReference type="ARBA" id="ARBA00023211"/>
    </source>
</evidence>
<organism evidence="9">
    <name type="scientific">Magallana gigas</name>
    <name type="common">Pacific oyster</name>
    <name type="synonym">Crassostrea gigas</name>
    <dbReference type="NCBI Taxonomy" id="29159"/>
    <lineage>
        <taxon>Eukaryota</taxon>
        <taxon>Metazoa</taxon>
        <taxon>Spiralia</taxon>
        <taxon>Lophotrochozoa</taxon>
        <taxon>Mollusca</taxon>
        <taxon>Bivalvia</taxon>
        <taxon>Autobranchia</taxon>
        <taxon>Pteriomorphia</taxon>
        <taxon>Ostreida</taxon>
        <taxon>Ostreoidea</taxon>
        <taxon>Ostreidae</taxon>
        <taxon>Magallana</taxon>
    </lineage>
</organism>
<keyword evidence="4" id="KW-0479">Metal-binding</keyword>
<dbReference type="Gene3D" id="3.90.1860.10">
    <property type="entry name" value="tRNA-splicing ligase RtcB"/>
    <property type="match status" value="1"/>
</dbReference>
<dbReference type="InterPro" id="IPR036025">
    <property type="entry name" value="RtcB-like_sf"/>
</dbReference>
<proteinExistence type="predicted"/>
<dbReference type="InterPro" id="IPR001233">
    <property type="entry name" value="RtcB"/>
</dbReference>
<name>K1PGQ6_MAGGI</name>